<proteinExistence type="inferred from homology"/>
<dbReference type="InterPro" id="IPR005119">
    <property type="entry name" value="LysR_subst-bd"/>
</dbReference>
<dbReference type="KEGG" id="paqt:E8L99_17165"/>
<evidence type="ECO:0000256" key="4">
    <source>
        <dbReference type="ARBA" id="ARBA00023163"/>
    </source>
</evidence>
<evidence type="ECO:0000313" key="7">
    <source>
        <dbReference type="Proteomes" id="UP000298588"/>
    </source>
</evidence>
<organism evidence="6 7">
    <name type="scientific">Phreatobacter aquaticus</name>
    <dbReference type="NCBI Taxonomy" id="2570229"/>
    <lineage>
        <taxon>Bacteria</taxon>
        <taxon>Pseudomonadati</taxon>
        <taxon>Pseudomonadota</taxon>
        <taxon>Alphaproteobacteria</taxon>
        <taxon>Hyphomicrobiales</taxon>
        <taxon>Phreatobacteraceae</taxon>
        <taxon>Phreatobacter</taxon>
    </lineage>
</organism>
<dbReference type="InterPro" id="IPR036388">
    <property type="entry name" value="WH-like_DNA-bd_sf"/>
</dbReference>
<gene>
    <name evidence="6" type="ORF">E8L99_17165</name>
</gene>
<dbReference type="GO" id="GO:0003677">
    <property type="term" value="F:DNA binding"/>
    <property type="evidence" value="ECO:0007669"/>
    <property type="project" value="UniProtKB-KW"/>
</dbReference>
<sequence>MTMSLQLVPRALRYVEEVARHGSIQAASRELGIAASAIDRQILMIEQELGAPLFERQSTGMRPTPVGGLVVSLARRWRSDAGGLFTAVRQMKGLDIGHVRLAAMDSHANGLLPALLATVSAAYPKVALEVDILSTDAAVEALVDDRADLALIFNLRARRELHVLWSVDLPLGCTVAPGHALAGRSSVSLKEAVAYPIATQSRSLAIRRYLEDKHAWMFSERDPPVVTNSLQLVKRLAVSGAYAAITSELDMAPEILAGDLVFVPISDEGARPQTISIAISARRPLPRLAQIVADLAQGEILTVLRAVRSRISGTAITASTS</sequence>
<evidence type="ECO:0000256" key="2">
    <source>
        <dbReference type="ARBA" id="ARBA00023015"/>
    </source>
</evidence>
<comment type="similarity">
    <text evidence="1">Belongs to the LysR transcriptional regulatory family.</text>
</comment>
<dbReference type="Gene3D" id="1.10.10.10">
    <property type="entry name" value="Winged helix-like DNA-binding domain superfamily/Winged helix DNA-binding domain"/>
    <property type="match status" value="1"/>
</dbReference>
<dbReference type="EMBL" id="CP039865">
    <property type="protein sequence ID" value="QCK87363.1"/>
    <property type="molecule type" value="Genomic_DNA"/>
</dbReference>
<dbReference type="GO" id="GO:0003700">
    <property type="term" value="F:DNA-binding transcription factor activity"/>
    <property type="evidence" value="ECO:0007669"/>
    <property type="project" value="InterPro"/>
</dbReference>
<dbReference type="InterPro" id="IPR000847">
    <property type="entry name" value="LysR_HTH_N"/>
</dbReference>
<dbReference type="Pfam" id="PF00126">
    <property type="entry name" value="HTH_1"/>
    <property type="match status" value="1"/>
</dbReference>
<keyword evidence="3" id="KW-0238">DNA-binding</keyword>
<dbReference type="PANTHER" id="PTHR30419">
    <property type="entry name" value="HTH-TYPE TRANSCRIPTIONAL REGULATOR YBHD"/>
    <property type="match status" value="1"/>
</dbReference>
<name>A0A4D7QN28_9HYPH</name>
<dbReference type="InterPro" id="IPR050950">
    <property type="entry name" value="HTH-type_LysR_regulators"/>
</dbReference>
<evidence type="ECO:0000313" key="6">
    <source>
        <dbReference type="EMBL" id="QCK87363.1"/>
    </source>
</evidence>
<accession>A0A4D7QN28</accession>
<evidence type="ECO:0000259" key="5">
    <source>
        <dbReference type="PROSITE" id="PS50931"/>
    </source>
</evidence>
<protein>
    <submittedName>
        <fullName evidence="6">LysR family transcriptional regulator</fullName>
    </submittedName>
</protein>
<dbReference type="SUPFAM" id="SSF46785">
    <property type="entry name" value="Winged helix' DNA-binding domain"/>
    <property type="match status" value="1"/>
</dbReference>
<dbReference type="InterPro" id="IPR036390">
    <property type="entry name" value="WH_DNA-bd_sf"/>
</dbReference>
<keyword evidence="4" id="KW-0804">Transcription</keyword>
<dbReference type="Proteomes" id="UP000298588">
    <property type="component" value="Chromosome"/>
</dbReference>
<dbReference type="AlphaFoldDB" id="A0A4D7QN28"/>
<dbReference type="GO" id="GO:0005829">
    <property type="term" value="C:cytosol"/>
    <property type="evidence" value="ECO:0007669"/>
    <property type="project" value="TreeGrafter"/>
</dbReference>
<dbReference type="Pfam" id="PF03466">
    <property type="entry name" value="LysR_substrate"/>
    <property type="match status" value="1"/>
</dbReference>
<feature type="domain" description="HTH lysR-type" evidence="5">
    <location>
        <begin position="7"/>
        <end position="64"/>
    </location>
</feature>
<dbReference type="PROSITE" id="PS50931">
    <property type="entry name" value="HTH_LYSR"/>
    <property type="match status" value="1"/>
</dbReference>
<evidence type="ECO:0000256" key="3">
    <source>
        <dbReference type="ARBA" id="ARBA00023125"/>
    </source>
</evidence>
<dbReference type="OrthoDB" id="5297263at2"/>
<reference evidence="6 7" key="1">
    <citation type="submission" date="2019-04" db="EMBL/GenBank/DDBJ databases">
        <title>Phreatobacter aquaticus sp. nov.</title>
        <authorList>
            <person name="Choi A."/>
            <person name="Baek K."/>
        </authorList>
    </citation>
    <scope>NUCLEOTIDE SEQUENCE [LARGE SCALE GENOMIC DNA]</scope>
    <source>
        <strain evidence="6 7">NMCR1094</strain>
    </source>
</reference>
<keyword evidence="7" id="KW-1185">Reference proteome</keyword>
<dbReference type="SUPFAM" id="SSF53850">
    <property type="entry name" value="Periplasmic binding protein-like II"/>
    <property type="match status" value="1"/>
</dbReference>
<evidence type="ECO:0000256" key="1">
    <source>
        <dbReference type="ARBA" id="ARBA00009437"/>
    </source>
</evidence>
<dbReference type="Gene3D" id="3.40.190.10">
    <property type="entry name" value="Periplasmic binding protein-like II"/>
    <property type="match status" value="2"/>
</dbReference>
<keyword evidence="2" id="KW-0805">Transcription regulation</keyword>